<proteinExistence type="predicted"/>
<reference evidence="1 2" key="1">
    <citation type="journal article" date="2015" name="Biotechnol. Bioeng.">
        <title>Genome sequence and phenotypic characterization of Caulobacter segnis.</title>
        <authorList>
            <person name="Patel S."/>
            <person name="Fletcher B."/>
            <person name="Scott D.C."/>
            <person name="Ely B."/>
        </authorList>
    </citation>
    <scope>NUCLEOTIDE SEQUENCE [LARGE SCALE GENOMIC DNA]</scope>
    <source>
        <strain evidence="1 2">TK0059</strain>
    </source>
</reference>
<dbReference type="EMBL" id="CP027850">
    <property type="protein sequence ID" value="AVQ03389.1"/>
    <property type="molecule type" value="Genomic_DNA"/>
</dbReference>
<sequence length="85" mass="8783">MPAYLFYPRRANGVSLTFIAEAAKNDAEAMALAAEIAADHDCVGVFVWEPASTADGKDRFVGEVGSVSEEARTGMTGVQGASASA</sequence>
<dbReference type="Proteomes" id="UP000240527">
    <property type="component" value="Chromosome"/>
</dbReference>
<keyword evidence="2" id="KW-1185">Reference proteome</keyword>
<evidence type="ECO:0000313" key="2">
    <source>
        <dbReference type="Proteomes" id="UP000240527"/>
    </source>
</evidence>
<name>A0ABN5IZP7_9CAUL</name>
<protein>
    <submittedName>
        <fullName evidence="1">Uncharacterized protein</fullName>
    </submittedName>
</protein>
<evidence type="ECO:0000313" key="1">
    <source>
        <dbReference type="EMBL" id="AVQ03389.1"/>
    </source>
</evidence>
<dbReference type="RefSeq" id="WP_013080395.1">
    <property type="nucleotide sequence ID" value="NZ_CP027850.1"/>
</dbReference>
<gene>
    <name evidence="1" type="ORF">B7G68_16970</name>
</gene>
<organism evidence="1 2">
    <name type="scientific">Caulobacter segnis</name>
    <dbReference type="NCBI Taxonomy" id="88688"/>
    <lineage>
        <taxon>Bacteria</taxon>
        <taxon>Pseudomonadati</taxon>
        <taxon>Pseudomonadota</taxon>
        <taxon>Alphaproteobacteria</taxon>
        <taxon>Caulobacterales</taxon>
        <taxon>Caulobacteraceae</taxon>
        <taxon>Caulobacter</taxon>
    </lineage>
</organism>
<accession>A0ABN5IZP7</accession>